<dbReference type="PANTHER" id="PTHR34849:SF3">
    <property type="entry name" value="SSR2962 PROTEIN"/>
    <property type="match status" value="1"/>
</dbReference>
<protein>
    <recommendedName>
        <fullName evidence="3">DUF433 domain-containing protein</fullName>
    </recommendedName>
</protein>
<evidence type="ECO:0000313" key="2">
    <source>
        <dbReference type="Proteomes" id="UP000431269"/>
    </source>
</evidence>
<keyword evidence="2" id="KW-1185">Reference proteome</keyword>
<proteinExistence type="predicted"/>
<dbReference type="Pfam" id="PF04255">
    <property type="entry name" value="DUF433"/>
    <property type="match status" value="1"/>
</dbReference>
<dbReference type="InterPro" id="IPR007367">
    <property type="entry name" value="DUF433"/>
</dbReference>
<reference evidence="2" key="1">
    <citation type="submission" date="2019-12" db="EMBL/GenBank/DDBJ databases">
        <title>Complete genome of Terracaulis silvestris 0127_4.</title>
        <authorList>
            <person name="Vieira S."/>
            <person name="Riedel T."/>
            <person name="Sproer C."/>
            <person name="Pascual J."/>
            <person name="Boedeker C."/>
            <person name="Overmann J."/>
        </authorList>
    </citation>
    <scope>NUCLEOTIDE SEQUENCE [LARGE SCALE GENOMIC DNA]</scope>
    <source>
        <strain evidence="2">0127_4</strain>
    </source>
</reference>
<dbReference type="SUPFAM" id="SSF46689">
    <property type="entry name" value="Homeodomain-like"/>
    <property type="match status" value="1"/>
</dbReference>
<dbReference type="KEGG" id="tsv:DSM104635_02549"/>
<dbReference type="Gene3D" id="1.10.10.10">
    <property type="entry name" value="Winged helix-like DNA-binding domain superfamily/Winged helix DNA-binding domain"/>
    <property type="match status" value="1"/>
</dbReference>
<dbReference type="InterPro" id="IPR036388">
    <property type="entry name" value="WH-like_DNA-bd_sf"/>
</dbReference>
<dbReference type="PANTHER" id="PTHR34849">
    <property type="entry name" value="SSL5025 PROTEIN"/>
    <property type="match status" value="1"/>
</dbReference>
<dbReference type="EMBL" id="CP047045">
    <property type="protein sequence ID" value="QGZ95698.1"/>
    <property type="molecule type" value="Genomic_DNA"/>
</dbReference>
<gene>
    <name evidence="1" type="ORF">DSM104635_02549</name>
</gene>
<evidence type="ECO:0000313" key="1">
    <source>
        <dbReference type="EMBL" id="QGZ95698.1"/>
    </source>
</evidence>
<dbReference type="InterPro" id="IPR009057">
    <property type="entry name" value="Homeodomain-like_sf"/>
</dbReference>
<dbReference type="AlphaFoldDB" id="A0A6I6MQK6"/>
<organism evidence="1 2">
    <name type="scientific">Terricaulis silvestris</name>
    <dbReference type="NCBI Taxonomy" id="2686094"/>
    <lineage>
        <taxon>Bacteria</taxon>
        <taxon>Pseudomonadati</taxon>
        <taxon>Pseudomonadota</taxon>
        <taxon>Alphaproteobacteria</taxon>
        <taxon>Caulobacterales</taxon>
        <taxon>Caulobacteraceae</taxon>
        <taxon>Terricaulis</taxon>
    </lineage>
</organism>
<name>A0A6I6MQK6_9CAUL</name>
<dbReference type="Proteomes" id="UP000431269">
    <property type="component" value="Chromosome"/>
</dbReference>
<sequence length="72" mass="7668">MALVVSDPDILGGEPVFAGTRVPIKNLTDYLEGGDTLDTFLDHFPSVRREQAVAFLEAAREHLAAVAATAAE</sequence>
<evidence type="ECO:0008006" key="3">
    <source>
        <dbReference type="Google" id="ProtNLM"/>
    </source>
</evidence>
<accession>A0A6I6MQK6</accession>